<dbReference type="RefSeq" id="WP_130357073.1">
    <property type="nucleotide sequence ID" value="NZ_SGXC01000001.1"/>
</dbReference>
<feature type="compositionally biased region" description="Basic and acidic residues" evidence="4">
    <location>
        <begin position="679"/>
        <end position="692"/>
    </location>
</feature>
<dbReference type="EMBL" id="SGXC01000001">
    <property type="protein sequence ID" value="RZS85935.1"/>
    <property type="molecule type" value="Genomic_DNA"/>
</dbReference>
<dbReference type="InterPro" id="IPR017847">
    <property type="entry name" value="T6SS_RhsGE_Vgr_subset"/>
</dbReference>
<dbReference type="AlphaFoldDB" id="A0A4Q7NLD5"/>
<dbReference type="PANTHER" id="PTHR32305:SF15">
    <property type="entry name" value="PROTEIN RHSA-RELATED"/>
    <property type="match status" value="1"/>
</dbReference>
<dbReference type="InterPro" id="IPR006533">
    <property type="entry name" value="T6SS_Vgr_RhsGE"/>
</dbReference>
<dbReference type="Pfam" id="PF04717">
    <property type="entry name" value="Phage_base_V"/>
    <property type="match status" value="1"/>
</dbReference>
<dbReference type="SUPFAM" id="SSF69349">
    <property type="entry name" value="Phage fibre proteins"/>
    <property type="match status" value="1"/>
</dbReference>
<comment type="subcellular location">
    <subcellularLocation>
        <location evidence="1">Secreted</location>
    </subcellularLocation>
</comment>
<dbReference type="SUPFAM" id="SSF69255">
    <property type="entry name" value="gp5 N-terminal domain-like"/>
    <property type="match status" value="1"/>
</dbReference>
<reference evidence="7 8" key="1">
    <citation type="submission" date="2019-02" db="EMBL/GenBank/DDBJ databases">
        <title>Genomic Encyclopedia of Type Strains, Phase IV (KMG-IV): sequencing the most valuable type-strain genomes for metagenomic binning, comparative biology and taxonomic classification.</title>
        <authorList>
            <person name="Goeker M."/>
        </authorList>
    </citation>
    <scope>NUCLEOTIDE SEQUENCE [LARGE SCALE GENOMIC DNA]</scope>
    <source>
        <strain evidence="7 8">K24</strain>
    </source>
</reference>
<dbReference type="InterPro" id="IPR054030">
    <property type="entry name" value="Gp5_Vgr_C"/>
</dbReference>
<dbReference type="Gene3D" id="2.60.40.10">
    <property type="entry name" value="Immunoglobulins"/>
    <property type="match status" value="1"/>
</dbReference>
<feature type="domain" description="Gp5/Type VI secretion system Vgr protein OB-fold" evidence="5">
    <location>
        <begin position="389"/>
        <end position="456"/>
    </location>
</feature>
<name>A0A4Q7NLD5_9BURK</name>
<dbReference type="Gene3D" id="3.55.50.10">
    <property type="entry name" value="Baseplate protein-like domains"/>
    <property type="match status" value="1"/>
</dbReference>
<evidence type="ECO:0000256" key="3">
    <source>
        <dbReference type="ARBA" id="ARBA00022525"/>
    </source>
</evidence>
<dbReference type="PANTHER" id="PTHR32305">
    <property type="match status" value="1"/>
</dbReference>
<dbReference type="Pfam" id="PF22178">
    <property type="entry name" value="Gp5_trimer_C"/>
    <property type="match status" value="1"/>
</dbReference>
<comment type="similarity">
    <text evidence="2">Belongs to the VgrG protein family.</text>
</comment>
<dbReference type="InterPro" id="IPR037026">
    <property type="entry name" value="Vgr_OB-fold_dom_sf"/>
</dbReference>
<dbReference type="InterPro" id="IPR050708">
    <property type="entry name" value="T6SS_VgrG/RHS"/>
</dbReference>
<dbReference type="Gene3D" id="2.30.110.50">
    <property type="match status" value="1"/>
</dbReference>
<dbReference type="Proteomes" id="UP000292445">
    <property type="component" value="Unassembled WGS sequence"/>
</dbReference>
<dbReference type="InterPro" id="IPR006531">
    <property type="entry name" value="Gp5/Vgr_OB"/>
</dbReference>
<evidence type="ECO:0000256" key="1">
    <source>
        <dbReference type="ARBA" id="ARBA00004613"/>
    </source>
</evidence>
<gene>
    <name evidence="7" type="ORF">EV675_1965</name>
</gene>
<evidence type="ECO:0000259" key="6">
    <source>
        <dbReference type="Pfam" id="PF22178"/>
    </source>
</evidence>
<dbReference type="NCBIfam" id="TIGR01646">
    <property type="entry name" value="vgr_GE"/>
    <property type="match status" value="1"/>
</dbReference>
<evidence type="ECO:0000256" key="2">
    <source>
        <dbReference type="ARBA" id="ARBA00005558"/>
    </source>
</evidence>
<evidence type="ECO:0000313" key="7">
    <source>
        <dbReference type="EMBL" id="RZS85935.1"/>
    </source>
</evidence>
<dbReference type="Gene3D" id="2.40.50.230">
    <property type="entry name" value="Gp5 N-terminal domain"/>
    <property type="match status" value="1"/>
</dbReference>
<sequence length="756" mass="84866">MAISTAERLFDLATPLGEDALLVERFEGHERLSEPFRFHLTLASEQEDIKPSALLGQRVTLRIYTEDGERHWTGWVSSFERAGEPRQNDGDNHSTRYVCDVVPWFWFLQLHEDSRIFQNLSIPRIVEALFKEFSFSDYELHLTEDYPDLVYCTQYRETTFNFISRLLERAGIHYFFRHEEDAEIMVLTDNRDNNPKLEAATLPFHQQILLEERDGISWLSRRFASRTGRYVSNDYDFTKPGTDMRVSINSLIRVGNNAEFERYRHPGGYAELADGDQLTRVEIEAEEVEYETLDGASNVRTLTPGYVFELEDHPIDAMNEEYLVVSVEHSGTNNLGDLGGEDASTYANRISVIPHRVTYRAPLRTPRGRVNGPQTAVVAGPKSEEIYTDEYGRIKVHFFWDRRSHRNEKSSCWLRVAQVWAGRQWGAMFIPRIGQEVIVDFLDGDPDRPIVVGSVYNADNMPPYALPAEQTKSTIKTMSSKGGEGFNEIRFEDKKGEEQLFVNAQKDMDVRVGNDRRTAIGNDDHLVVERDRLTEIKRHRHEKIKQDRVAEIGGDDHLKITGMQAVAITGSQSVKVDGGVGESFKSHSESVSQSYYLKAGMNVVLEAGAKLSLKVGGSFIDISAGGIYIQAPMVMINSGGGPASGSAASLVAPMQAMQAALATHADPGQVFKGGGDGDEPTHDQTSEENKDKTHYIEVQLLDEEGQPVTGERVKFKLPNGKTATRSTDQEGVARVARLDPGNCEISFPGLDDSAWE</sequence>
<evidence type="ECO:0000256" key="4">
    <source>
        <dbReference type="SAM" id="MobiDB-lite"/>
    </source>
</evidence>
<accession>A0A4Q7NLD5</accession>
<keyword evidence="8" id="KW-1185">Reference proteome</keyword>
<proteinExistence type="inferred from homology"/>
<keyword evidence="3" id="KW-0964">Secreted</keyword>
<evidence type="ECO:0000313" key="8">
    <source>
        <dbReference type="Proteomes" id="UP000292445"/>
    </source>
</evidence>
<organism evidence="7 8">
    <name type="scientific">Pigmentiphaga kullae</name>
    <dbReference type="NCBI Taxonomy" id="151784"/>
    <lineage>
        <taxon>Bacteria</taxon>
        <taxon>Pseudomonadati</taxon>
        <taxon>Pseudomonadota</taxon>
        <taxon>Betaproteobacteria</taxon>
        <taxon>Burkholderiales</taxon>
        <taxon>Alcaligenaceae</taxon>
        <taxon>Pigmentiphaga</taxon>
    </lineage>
</organism>
<protein>
    <submittedName>
        <fullName evidence="7">Type VI secretion system secreted protein VgrG</fullName>
    </submittedName>
</protein>
<feature type="domain" description="Gp5/Type VI secretion system Vgr C-terminal trimerisation" evidence="6">
    <location>
        <begin position="473"/>
        <end position="578"/>
    </location>
</feature>
<evidence type="ECO:0000259" key="5">
    <source>
        <dbReference type="Pfam" id="PF04717"/>
    </source>
</evidence>
<dbReference type="InterPro" id="IPR013783">
    <property type="entry name" value="Ig-like_fold"/>
</dbReference>
<feature type="region of interest" description="Disordered" evidence="4">
    <location>
        <begin position="667"/>
        <end position="692"/>
    </location>
</feature>
<dbReference type="OrthoDB" id="1907165at2"/>
<dbReference type="GO" id="GO:0005576">
    <property type="term" value="C:extracellular region"/>
    <property type="evidence" value="ECO:0007669"/>
    <property type="project" value="UniProtKB-SubCell"/>
</dbReference>
<dbReference type="NCBIfam" id="TIGR03361">
    <property type="entry name" value="VI_Rhs_Vgr"/>
    <property type="match status" value="1"/>
</dbReference>
<comment type="caution">
    <text evidence="7">The sequence shown here is derived from an EMBL/GenBank/DDBJ whole genome shotgun (WGS) entry which is preliminary data.</text>
</comment>
<dbReference type="SUPFAM" id="SSF69279">
    <property type="entry name" value="Phage tail proteins"/>
    <property type="match status" value="2"/>
</dbReference>
<dbReference type="Pfam" id="PF05954">
    <property type="entry name" value="Phage_GPD"/>
    <property type="match status" value="1"/>
</dbReference>
<dbReference type="Gene3D" id="4.10.220.110">
    <property type="match status" value="1"/>
</dbReference>